<dbReference type="InterPro" id="IPR035979">
    <property type="entry name" value="RBD_domain_sf"/>
</dbReference>
<keyword evidence="7" id="KW-1185">Reference proteome</keyword>
<dbReference type="AlphaFoldDB" id="A0A6A4VPY2"/>
<dbReference type="Pfam" id="PF00076">
    <property type="entry name" value="RRM_1"/>
    <property type="match status" value="2"/>
</dbReference>
<dbReference type="EMBL" id="VIIS01001889">
    <property type="protein sequence ID" value="KAF0291331.1"/>
    <property type="molecule type" value="Genomic_DNA"/>
</dbReference>
<evidence type="ECO:0000313" key="6">
    <source>
        <dbReference type="EMBL" id="KAF0291331.1"/>
    </source>
</evidence>
<sequence>MLSKQQTEEDVKQLFQPYGRVEECTILRGNDGVSKGCAFVKFSSHQEAQTAISSLHGSQTMPGASSSLVVKFADTEKERQLRRMQQMAGNMGLLSPFVVNQFGAYGTYAQFVDSGLVSLLQDGALDYFASLLEEVQRNLKQTVAALEGRFGTVKNAMQAHAELASIRQQLGEATREFADRVRQAGREAYQGMAAGDPAVEATVVSRFVCGLRDEQLRMEVLTKDPTNLVEAVEVADKFRRQQDALRAMRPPTGGEAMTVQDRDAPGTTRLDALERIIGELQRALQALETAGRRDAYRARHGIGASGEVDSAGDVAGEEARATSRPGVDGDAGDASPVEWSGTQKTQEESPPHNHARQRLSRQTPCNTSVLEKWGRALDSGGQIDRVPPAALVAAQGSYISPMPAIAPLTPGALTSGLPTSIVPTSNGSTPAVNGVLTNMPSPTMSTFSVGAPASSQPQVVSEAGVYTNGLHTPQSYPAAAFPQPYPPMVTQPPLILPREGCSISGPEGCNLFIYHLPQEFGDAELMQMFLPFGNVISSKVFIDRATNQSKCFGFVSFDNPASAQAAIQAMNGFQVGLKRLKVQLKRPKDASRPY</sequence>
<comment type="caution">
    <text evidence="6">The sequence shown here is derived from an EMBL/GenBank/DDBJ whole genome shotgun (WGS) entry which is preliminary data.</text>
</comment>
<feature type="domain" description="RRM" evidence="5">
    <location>
        <begin position="1"/>
        <end position="75"/>
    </location>
</feature>
<evidence type="ECO:0000256" key="2">
    <source>
        <dbReference type="ARBA" id="ARBA00022884"/>
    </source>
</evidence>
<evidence type="ECO:0000256" key="3">
    <source>
        <dbReference type="PROSITE-ProRule" id="PRU00176"/>
    </source>
</evidence>
<evidence type="ECO:0000313" key="7">
    <source>
        <dbReference type="Proteomes" id="UP000440578"/>
    </source>
</evidence>
<dbReference type="CDD" id="cd12635">
    <property type="entry name" value="RRM2_CELF3_4_5_6"/>
    <property type="match status" value="1"/>
</dbReference>
<dbReference type="InterPro" id="IPR012677">
    <property type="entry name" value="Nucleotide-bd_a/b_plait_sf"/>
</dbReference>
<dbReference type="GO" id="GO:0003723">
    <property type="term" value="F:RNA binding"/>
    <property type="evidence" value="ECO:0007669"/>
    <property type="project" value="UniProtKB-UniRule"/>
</dbReference>
<dbReference type="InterPro" id="IPR000504">
    <property type="entry name" value="RRM_dom"/>
</dbReference>
<accession>A0A6A4VPY2</accession>
<evidence type="ECO:0000256" key="1">
    <source>
        <dbReference type="ARBA" id="ARBA00022737"/>
    </source>
</evidence>
<organism evidence="6 7">
    <name type="scientific">Amphibalanus amphitrite</name>
    <name type="common">Striped barnacle</name>
    <name type="synonym">Balanus amphitrite</name>
    <dbReference type="NCBI Taxonomy" id="1232801"/>
    <lineage>
        <taxon>Eukaryota</taxon>
        <taxon>Metazoa</taxon>
        <taxon>Ecdysozoa</taxon>
        <taxon>Arthropoda</taxon>
        <taxon>Crustacea</taxon>
        <taxon>Multicrustacea</taxon>
        <taxon>Cirripedia</taxon>
        <taxon>Thoracica</taxon>
        <taxon>Thoracicalcarea</taxon>
        <taxon>Balanomorpha</taxon>
        <taxon>Balanoidea</taxon>
        <taxon>Balanidae</taxon>
        <taxon>Amphibalaninae</taxon>
        <taxon>Amphibalanus</taxon>
    </lineage>
</organism>
<dbReference type="OrthoDB" id="410044at2759"/>
<dbReference type="PROSITE" id="PS50102">
    <property type="entry name" value="RRM"/>
    <property type="match status" value="2"/>
</dbReference>
<dbReference type="CDD" id="cd12639">
    <property type="entry name" value="RRM3_CELF3_4_5_6"/>
    <property type="match status" value="1"/>
</dbReference>
<dbReference type="SMART" id="SM00360">
    <property type="entry name" value="RRM"/>
    <property type="match status" value="2"/>
</dbReference>
<dbReference type="Gene3D" id="3.30.70.330">
    <property type="match status" value="2"/>
</dbReference>
<evidence type="ECO:0000259" key="5">
    <source>
        <dbReference type="PROSITE" id="PS50102"/>
    </source>
</evidence>
<dbReference type="SUPFAM" id="SSF54928">
    <property type="entry name" value="RNA-binding domain, RBD"/>
    <property type="match status" value="1"/>
</dbReference>
<gene>
    <name evidence="6" type="primary">celf3_0</name>
    <name evidence="6" type="ORF">FJT64_010545</name>
</gene>
<dbReference type="PANTHER" id="PTHR24012">
    <property type="entry name" value="RNA BINDING PROTEIN"/>
    <property type="match status" value="1"/>
</dbReference>
<keyword evidence="1" id="KW-0677">Repeat</keyword>
<feature type="domain" description="RRM" evidence="5">
    <location>
        <begin position="509"/>
        <end position="587"/>
    </location>
</feature>
<name>A0A6A4VPY2_AMPAM</name>
<proteinExistence type="predicted"/>
<dbReference type="FunFam" id="3.30.70.330:FF:000198">
    <property type="entry name" value="CUGBP Elav-like family member 6 isoform X3"/>
    <property type="match status" value="1"/>
</dbReference>
<protein>
    <submittedName>
        <fullName evidence="6">CUGBP Elav-like family member 3</fullName>
    </submittedName>
</protein>
<dbReference type="FunFam" id="3.30.70.330:FF:000060">
    <property type="entry name" value="CUGBP Elav-like family member 4"/>
    <property type="match status" value="1"/>
</dbReference>
<keyword evidence="2 3" id="KW-0694">RNA-binding</keyword>
<evidence type="ECO:0000256" key="4">
    <source>
        <dbReference type="SAM" id="MobiDB-lite"/>
    </source>
</evidence>
<reference evidence="6 7" key="1">
    <citation type="submission" date="2019-07" db="EMBL/GenBank/DDBJ databases">
        <title>Draft genome assembly of a fouling barnacle, Amphibalanus amphitrite (Darwin, 1854): The first reference genome for Thecostraca.</title>
        <authorList>
            <person name="Kim W."/>
        </authorList>
    </citation>
    <scope>NUCLEOTIDE SEQUENCE [LARGE SCALE GENOMIC DNA]</scope>
    <source>
        <strain evidence="6">SNU_AA5</strain>
        <tissue evidence="6">Soma without cirri and trophi</tissue>
    </source>
</reference>
<dbReference type="Proteomes" id="UP000440578">
    <property type="component" value="Unassembled WGS sequence"/>
</dbReference>
<feature type="region of interest" description="Disordered" evidence="4">
    <location>
        <begin position="304"/>
        <end position="365"/>
    </location>
</feature>